<dbReference type="AlphaFoldDB" id="A0A0E9RYP1"/>
<proteinExistence type="predicted"/>
<reference evidence="1" key="1">
    <citation type="submission" date="2014-11" db="EMBL/GenBank/DDBJ databases">
        <authorList>
            <person name="Amaro Gonzalez C."/>
        </authorList>
    </citation>
    <scope>NUCLEOTIDE SEQUENCE</scope>
</reference>
<evidence type="ECO:0000313" key="1">
    <source>
        <dbReference type="EMBL" id="JAH33495.1"/>
    </source>
</evidence>
<reference evidence="1" key="2">
    <citation type="journal article" date="2015" name="Fish Shellfish Immunol.">
        <title>Early steps in the European eel (Anguilla anguilla)-Vibrio vulnificus interaction in the gills: Role of the RtxA13 toxin.</title>
        <authorList>
            <person name="Callol A."/>
            <person name="Pajuelo D."/>
            <person name="Ebbesson L."/>
            <person name="Teles M."/>
            <person name="MacKenzie S."/>
            <person name="Amaro C."/>
        </authorList>
    </citation>
    <scope>NUCLEOTIDE SEQUENCE</scope>
</reference>
<name>A0A0E9RYP1_ANGAN</name>
<protein>
    <submittedName>
        <fullName evidence="1">Uncharacterized protein</fullName>
    </submittedName>
</protein>
<organism evidence="1">
    <name type="scientific">Anguilla anguilla</name>
    <name type="common">European freshwater eel</name>
    <name type="synonym">Muraena anguilla</name>
    <dbReference type="NCBI Taxonomy" id="7936"/>
    <lineage>
        <taxon>Eukaryota</taxon>
        <taxon>Metazoa</taxon>
        <taxon>Chordata</taxon>
        <taxon>Craniata</taxon>
        <taxon>Vertebrata</taxon>
        <taxon>Euteleostomi</taxon>
        <taxon>Actinopterygii</taxon>
        <taxon>Neopterygii</taxon>
        <taxon>Teleostei</taxon>
        <taxon>Anguilliformes</taxon>
        <taxon>Anguillidae</taxon>
        <taxon>Anguilla</taxon>
    </lineage>
</organism>
<dbReference type="EMBL" id="GBXM01061316">
    <property type="protein sequence ID" value="JAH47261.1"/>
    <property type="molecule type" value="Transcribed_RNA"/>
</dbReference>
<dbReference type="EMBL" id="GBXM01075082">
    <property type="protein sequence ID" value="JAH33495.1"/>
    <property type="molecule type" value="Transcribed_RNA"/>
</dbReference>
<accession>A0A0E9RYP1</accession>
<sequence length="28" mass="3117">MCNSLKFSYVHSLLTCKVTSPSKDGRDV</sequence>